<dbReference type="InterPro" id="IPR003731">
    <property type="entry name" value="Di-Nase_FeMo-co_biosynth"/>
</dbReference>
<evidence type="ECO:0000313" key="2">
    <source>
        <dbReference type="EMBL" id="SDU79954.1"/>
    </source>
</evidence>
<proteinExistence type="predicted"/>
<gene>
    <name evidence="2" type="ORF">SAMN04489737_1051</name>
</gene>
<dbReference type="EMBL" id="LT629804">
    <property type="protein sequence ID" value="SDU79954.1"/>
    <property type="molecule type" value="Genomic_DNA"/>
</dbReference>
<keyword evidence="3" id="KW-1185">Reference proteome</keyword>
<dbReference type="AlphaFoldDB" id="A0A1H2LGL9"/>
<organism evidence="2 3">
    <name type="scientific">Arcanobacterium phocae</name>
    <dbReference type="NCBI Taxonomy" id="131112"/>
    <lineage>
        <taxon>Bacteria</taxon>
        <taxon>Bacillati</taxon>
        <taxon>Actinomycetota</taxon>
        <taxon>Actinomycetes</taxon>
        <taxon>Actinomycetales</taxon>
        <taxon>Actinomycetaceae</taxon>
        <taxon>Arcanobacterium</taxon>
    </lineage>
</organism>
<evidence type="ECO:0000313" key="3">
    <source>
        <dbReference type="Proteomes" id="UP000214355"/>
    </source>
</evidence>
<dbReference type="InterPro" id="IPR036105">
    <property type="entry name" value="DiNase_FeMo-co_biosyn_sf"/>
</dbReference>
<evidence type="ECO:0000259" key="1">
    <source>
        <dbReference type="Pfam" id="PF02579"/>
    </source>
</evidence>
<feature type="domain" description="Dinitrogenase iron-molybdenum cofactor biosynthesis" evidence="1">
    <location>
        <begin position="19"/>
        <end position="108"/>
    </location>
</feature>
<dbReference type="GeneID" id="65344789"/>
<dbReference type="RefSeq" id="WP_231943907.1">
    <property type="nucleotide sequence ID" value="NZ_JABAOV010000007.1"/>
</dbReference>
<sequence length="115" mass="12325">MIRTTDLHIAININGTHVGSGLGKAHTMAVATITDNTIVSWDEYEVGWDALHGQGPEGTHHGRIVRFMREHNVDVVITGHMGAPMLNTITKLGVKPVIDIIGDARQAALNVAATL</sequence>
<dbReference type="Proteomes" id="UP000214355">
    <property type="component" value="Chromosome I"/>
</dbReference>
<name>A0A1H2LGL9_9ACTO</name>
<dbReference type="Pfam" id="PF02579">
    <property type="entry name" value="Nitro_FeMo-Co"/>
    <property type="match status" value="1"/>
</dbReference>
<accession>A0A1H2LGL9</accession>
<dbReference type="Gene3D" id="3.30.420.130">
    <property type="entry name" value="Dinitrogenase iron-molybdenum cofactor biosynthesis domain"/>
    <property type="match status" value="1"/>
</dbReference>
<reference evidence="3" key="1">
    <citation type="submission" date="2016-10" db="EMBL/GenBank/DDBJ databases">
        <authorList>
            <person name="Varghese N."/>
            <person name="Submissions S."/>
        </authorList>
    </citation>
    <scope>NUCLEOTIDE SEQUENCE [LARGE SCALE GENOMIC DNA]</scope>
    <source>
        <strain evidence="3">DSM 10002</strain>
    </source>
</reference>
<dbReference type="SUPFAM" id="SSF53146">
    <property type="entry name" value="Nitrogenase accessory factor-like"/>
    <property type="match status" value="1"/>
</dbReference>
<protein>
    <submittedName>
        <fullName evidence="2">Dinitrogenase iron-molybdenum cofactor</fullName>
    </submittedName>
</protein>
<dbReference type="STRING" id="131112.SAMN04489737_1051"/>